<dbReference type="EMBL" id="JABFDN010000015">
    <property type="protein sequence ID" value="NPU69199.1"/>
    <property type="molecule type" value="Genomic_DNA"/>
</dbReference>
<reference evidence="2" key="1">
    <citation type="submission" date="2020-05" db="EMBL/GenBank/DDBJ databases">
        <title>Nod-independent and nitrogen-fixing Bradyrhizobium aeschynomene sp. nov. isolated from nodules of Aeschynomene indica.</title>
        <authorList>
            <person name="Zhang Z."/>
        </authorList>
    </citation>
    <scope>NUCLEOTIDE SEQUENCE</scope>
    <source>
        <strain evidence="2">83012</strain>
    </source>
</reference>
<dbReference type="PANTHER" id="PTHR46438">
    <property type="entry name" value="ALPHA/BETA-HYDROLASES SUPERFAMILY PROTEIN"/>
    <property type="match status" value="1"/>
</dbReference>
<dbReference type="InterPro" id="IPR017497">
    <property type="entry name" value="BchO"/>
</dbReference>
<proteinExistence type="predicted"/>
<gene>
    <name evidence="2" type="ORF">HL667_29630</name>
</gene>
<evidence type="ECO:0000259" key="1">
    <source>
        <dbReference type="Pfam" id="PF12697"/>
    </source>
</evidence>
<sequence length="301" mass="32461">MSDKPSWSIDGRTWPNREASRFVDAGGIRWHVQVMGEGPVALLAHGTGAATHSWRDLAPLLARHFTVVAPDLSGHGFTSTPNWQRLSLPAMSRDLVTLCEQLATKPEIAIGHSAGAAILTRMTLDGLIAPKLIVSLNGAYLPFGGLAAQFLSPLAKMMALNPLVPRLFAWRGRDPAAVHRLLKATGSTLDANGERLYRRLVGSPGHVGAALEMMANWDLNPLVRDLPRLNTALLLIAATHDHAITPDVARRVRQLVPQAQLELLDGLGHLAHEEQPARIAELIVAAAERVGVLAAQQEMSN</sequence>
<name>A0ABX2CLX7_9BRAD</name>
<dbReference type="NCBIfam" id="TIGR03056">
    <property type="entry name" value="bchO_mg_che_rel"/>
    <property type="match status" value="1"/>
</dbReference>
<dbReference type="RefSeq" id="WP_172114321.1">
    <property type="nucleotide sequence ID" value="NZ_JABFDN010000015.1"/>
</dbReference>
<evidence type="ECO:0000313" key="3">
    <source>
        <dbReference type="Proteomes" id="UP000886476"/>
    </source>
</evidence>
<dbReference type="PANTHER" id="PTHR46438:SF11">
    <property type="entry name" value="LIPASE-RELATED"/>
    <property type="match status" value="1"/>
</dbReference>
<comment type="caution">
    <text evidence="2">The sequence shown here is derived from an EMBL/GenBank/DDBJ whole genome shotgun (WGS) entry which is preliminary data.</text>
</comment>
<dbReference type="InterPro" id="IPR029058">
    <property type="entry name" value="AB_hydrolase_fold"/>
</dbReference>
<dbReference type="Proteomes" id="UP000886476">
    <property type="component" value="Unassembled WGS sequence"/>
</dbReference>
<dbReference type="Pfam" id="PF12697">
    <property type="entry name" value="Abhydrolase_6"/>
    <property type="match status" value="1"/>
</dbReference>
<keyword evidence="2" id="KW-0378">Hydrolase</keyword>
<evidence type="ECO:0000313" key="2">
    <source>
        <dbReference type="EMBL" id="NPU69199.1"/>
    </source>
</evidence>
<dbReference type="GO" id="GO:0016787">
    <property type="term" value="F:hydrolase activity"/>
    <property type="evidence" value="ECO:0007669"/>
    <property type="project" value="UniProtKB-KW"/>
</dbReference>
<feature type="domain" description="AB hydrolase-1" evidence="1">
    <location>
        <begin position="42"/>
        <end position="281"/>
    </location>
</feature>
<organism evidence="2 3">
    <name type="scientific">Bradyrhizobium aeschynomenes</name>
    <dbReference type="NCBI Taxonomy" id="2734909"/>
    <lineage>
        <taxon>Bacteria</taxon>
        <taxon>Pseudomonadati</taxon>
        <taxon>Pseudomonadota</taxon>
        <taxon>Alphaproteobacteria</taxon>
        <taxon>Hyphomicrobiales</taxon>
        <taxon>Nitrobacteraceae</taxon>
        <taxon>Bradyrhizobium</taxon>
    </lineage>
</organism>
<keyword evidence="3" id="KW-1185">Reference proteome</keyword>
<dbReference type="SUPFAM" id="SSF53474">
    <property type="entry name" value="alpha/beta-Hydrolases"/>
    <property type="match status" value="1"/>
</dbReference>
<dbReference type="Gene3D" id="3.40.50.1820">
    <property type="entry name" value="alpha/beta hydrolase"/>
    <property type="match status" value="1"/>
</dbReference>
<accession>A0ABX2CLX7</accession>
<protein>
    <submittedName>
        <fullName evidence="2">Alpha/beta fold hydrolase</fullName>
    </submittedName>
</protein>
<dbReference type="InterPro" id="IPR000073">
    <property type="entry name" value="AB_hydrolase_1"/>
</dbReference>